<name>A0A420VEQ0_9BACI</name>
<organism evidence="1 2">
    <name type="scientific">Caldibacillus debilis GB1</name>
    <dbReference type="NCBI Taxonomy" id="1339248"/>
    <lineage>
        <taxon>Bacteria</taxon>
        <taxon>Bacillati</taxon>
        <taxon>Bacillota</taxon>
        <taxon>Bacilli</taxon>
        <taxon>Bacillales</taxon>
        <taxon>Bacillaceae</taxon>
        <taxon>Caldibacillus</taxon>
    </lineage>
</organism>
<accession>A0A420VEQ0</accession>
<protein>
    <submittedName>
        <fullName evidence="1">YqzE-like protein</fullName>
    </submittedName>
</protein>
<gene>
    <name evidence="1" type="ORF">Cdeb_00732</name>
</gene>
<comment type="caution">
    <text evidence="1">The sequence shown here is derived from an EMBL/GenBank/DDBJ whole genome shotgun (WGS) entry which is preliminary data.</text>
</comment>
<dbReference type="Proteomes" id="UP000286235">
    <property type="component" value="Unassembled WGS sequence"/>
</dbReference>
<sequence length="66" mass="8291">MNVNTNDYVKYLTETLLGYLEAPKEDRKKRKRERKMAKDPFLYRWFGIVPYYYYRSFKQKRKKGNR</sequence>
<dbReference type="RefSeq" id="WP_120668247.1">
    <property type="nucleotide sequence ID" value="NZ_AZRV01000023.1"/>
</dbReference>
<evidence type="ECO:0000313" key="1">
    <source>
        <dbReference type="EMBL" id="RKO62000.1"/>
    </source>
</evidence>
<reference evidence="1 2" key="1">
    <citation type="submission" date="2013-12" db="EMBL/GenBank/DDBJ databases">
        <title>Genome and proteome characterization of Caldibacillus debilis GB1 derived from a cellulolytic aero-tolerant co-culture.</title>
        <authorList>
            <person name="Wushke S.T."/>
            <person name="Zhang X."/>
            <person name="Fristensky B."/>
            <person name="Wilkins J.A."/>
            <person name="Levin D.B."/>
            <person name="Sparling R."/>
        </authorList>
    </citation>
    <scope>NUCLEOTIDE SEQUENCE [LARGE SCALE GENOMIC DNA]</scope>
    <source>
        <strain evidence="1 2">GB1</strain>
    </source>
</reference>
<evidence type="ECO:0000313" key="2">
    <source>
        <dbReference type="Proteomes" id="UP000286235"/>
    </source>
</evidence>
<dbReference type="EMBL" id="AZRV01000023">
    <property type="protein sequence ID" value="RKO62000.1"/>
    <property type="molecule type" value="Genomic_DNA"/>
</dbReference>
<keyword evidence="2" id="KW-1185">Reference proteome</keyword>
<dbReference type="AlphaFoldDB" id="A0A420VEQ0"/>
<proteinExistence type="predicted"/>
<dbReference type="Pfam" id="PF14038">
    <property type="entry name" value="YqzE"/>
    <property type="match status" value="1"/>
</dbReference>
<dbReference type="InterPro" id="IPR025622">
    <property type="entry name" value="YqzE"/>
</dbReference>